<dbReference type="PANTHER" id="PTHR42760:SF115">
    <property type="entry name" value="3-OXOACYL-[ACYL-CARRIER-PROTEIN] REDUCTASE FABG"/>
    <property type="match status" value="1"/>
</dbReference>
<gene>
    <name evidence="4" type="ORF">J3T88_05195</name>
    <name evidence="5" type="ORF">NCTC13834_02417</name>
</gene>
<dbReference type="InterPro" id="IPR036291">
    <property type="entry name" value="NAD(P)-bd_dom_sf"/>
</dbReference>
<evidence type="ECO:0000313" key="5">
    <source>
        <dbReference type="EMBL" id="SUM56040.1"/>
    </source>
</evidence>
<evidence type="ECO:0000313" key="6">
    <source>
        <dbReference type="Proteomes" id="UP000254412"/>
    </source>
</evidence>
<dbReference type="EMBL" id="UHDS01000001">
    <property type="protein sequence ID" value="SUM56040.1"/>
    <property type="molecule type" value="Genomic_DNA"/>
</dbReference>
<evidence type="ECO:0000256" key="1">
    <source>
        <dbReference type="ARBA" id="ARBA00006484"/>
    </source>
</evidence>
<dbReference type="NCBIfam" id="NF006132">
    <property type="entry name" value="PRK08277.1"/>
    <property type="match status" value="1"/>
</dbReference>
<dbReference type="Gene3D" id="3.40.50.720">
    <property type="entry name" value="NAD(P)-binding Rossmann-like Domain"/>
    <property type="match status" value="1"/>
</dbReference>
<reference evidence="4 7" key="2">
    <citation type="submission" date="2021-03" db="EMBL/GenBank/DDBJ databases">
        <title>Staphylococci and Mammaliicocci in bats.</title>
        <authorList>
            <person name="Fountain K."/>
        </authorList>
    </citation>
    <scope>NUCLEOTIDE SEQUENCE [LARGE SCALE GENOMIC DNA]</scope>
    <source>
        <strain evidence="4 7">18_1_E_SW</strain>
    </source>
</reference>
<proteinExistence type="inferred from homology"/>
<accession>A0A291JNJ5</accession>
<evidence type="ECO:0000256" key="3">
    <source>
        <dbReference type="RuleBase" id="RU000363"/>
    </source>
</evidence>
<dbReference type="PRINTS" id="PR00080">
    <property type="entry name" value="SDRFAMILY"/>
</dbReference>
<keyword evidence="2 5" id="KW-0560">Oxidoreductase</keyword>
<dbReference type="CDD" id="cd08935">
    <property type="entry name" value="mannonate_red_SDR_c"/>
    <property type="match status" value="1"/>
</dbReference>
<reference evidence="5 6" key="1">
    <citation type="submission" date="2018-06" db="EMBL/GenBank/DDBJ databases">
        <authorList>
            <consortium name="Pathogen Informatics"/>
            <person name="Doyle S."/>
        </authorList>
    </citation>
    <scope>NUCLEOTIDE SEQUENCE [LARGE SCALE GENOMIC DNA]</scope>
    <source>
        <strain evidence="5 6">NCTC13834</strain>
    </source>
</reference>
<dbReference type="SUPFAM" id="SSF51735">
    <property type="entry name" value="NAD(P)-binding Rossmann-fold domains"/>
    <property type="match status" value="1"/>
</dbReference>
<dbReference type="RefSeq" id="WP_096810887.1">
    <property type="nucleotide sequence ID" value="NZ_BMCF01000005.1"/>
</dbReference>
<dbReference type="EC" id="1.-.-.-" evidence="5"/>
<dbReference type="GO" id="GO:0050090">
    <property type="term" value="F:mannuronate reductase activity"/>
    <property type="evidence" value="ECO:0007669"/>
    <property type="project" value="UniProtKB-EC"/>
</dbReference>
<name>A0A291JNJ5_9STAP</name>
<dbReference type="KEGG" id="snl:BJD96_12165"/>
<sequence>MATQFKDVNVVITGATGVIGATFVKALVEKGANVGILGRSEDKIVQLQDEIDQNRQQTVALVADVLDKEALEKAKQTYNDQFGAITILINGAGGNHPDATTNDEMYDQAGDKTFFDLTEDGIDKVFKLNYTGTFLPSQVFGKDVVASEKGTIINISSMNAFTPLTKIPAYSGAKASVSNFTQWLSTYFAGQIRVNAIAPGFFETNQNKALLRNEDGSYSERAQKILSQTPMDRFGVPEDILGTLYWLMDHDMSGFVTGIVVPVDGGFSSYSGV</sequence>
<dbReference type="PRINTS" id="PR00081">
    <property type="entry name" value="GDHRDH"/>
</dbReference>
<evidence type="ECO:0000313" key="7">
    <source>
        <dbReference type="Proteomes" id="UP000664081"/>
    </source>
</evidence>
<dbReference type="InterPro" id="IPR020904">
    <property type="entry name" value="Sc_DH/Rdtase_CS"/>
</dbReference>
<dbReference type="Proteomes" id="UP000254412">
    <property type="component" value="Unassembled WGS sequence"/>
</dbReference>
<keyword evidence="7" id="KW-1185">Reference proteome</keyword>
<dbReference type="Proteomes" id="UP000664081">
    <property type="component" value="Unassembled WGS sequence"/>
</dbReference>
<dbReference type="GeneID" id="66777810"/>
<dbReference type="EC" id="1.1.1.131" evidence="5"/>
<dbReference type="PANTHER" id="PTHR42760">
    <property type="entry name" value="SHORT-CHAIN DEHYDROGENASES/REDUCTASES FAMILY MEMBER"/>
    <property type="match status" value="1"/>
</dbReference>
<evidence type="ECO:0000313" key="4">
    <source>
        <dbReference type="EMBL" id="MBO1226722.1"/>
    </source>
</evidence>
<protein>
    <submittedName>
        <fullName evidence="5">D-mannonate oxidoreductase</fullName>
        <ecNumber evidence="5">1.-.-.-</ecNumber>
        <ecNumber evidence="5">1.1.1.131</ecNumber>
    </submittedName>
    <submittedName>
        <fullName evidence="4">SDR family oxidoreductase</fullName>
    </submittedName>
</protein>
<dbReference type="InterPro" id="IPR002347">
    <property type="entry name" value="SDR_fam"/>
</dbReference>
<dbReference type="AlphaFoldDB" id="A0A291JNJ5"/>
<dbReference type="Pfam" id="PF00106">
    <property type="entry name" value="adh_short"/>
    <property type="match status" value="1"/>
</dbReference>
<organism evidence="5 6">
    <name type="scientific">Staphylococcus nepalensis</name>
    <dbReference type="NCBI Taxonomy" id="214473"/>
    <lineage>
        <taxon>Bacteria</taxon>
        <taxon>Bacillati</taxon>
        <taxon>Bacillota</taxon>
        <taxon>Bacilli</taxon>
        <taxon>Bacillales</taxon>
        <taxon>Staphylococcaceae</taxon>
        <taxon>Staphylococcus</taxon>
    </lineage>
</organism>
<evidence type="ECO:0000256" key="2">
    <source>
        <dbReference type="ARBA" id="ARBA00023002"/>
    </source>
</evidence>
<dbReference type="EMBL" id="JAFNLT010000003">
    <property type="protein sequence ID" value="MBO1226722.1"/>
    <property type="molecule type" value="Genomic_DNA"/>
</dbReference>
<comment type="similarity">
    <text evidence="1 3">Belongs to the short-chain dehydrogenases/reductases (SDR) family.</text>
</comment>
<dbReference type="PROSITE" id="PS00061">
    <property type="entry name" value="ADH_SHORT"/>
    <property type="match status" value="1"/>
</dbReference>